<proteinExistence type="predicted"/>
<evidence type="ECO:0000256" key="2">
    <source>
        <dbReference type="ARBA" id="ARBA00022603"/>
    </source>
</evidence>
<feature type="domain" description="Methyltransferase type 11" evidence="5">
    <location>
        <begin position="39"/>
        <end position="132"/>
    </location>
</feature>
<comment type="pathway">
    <text evidence="4">Phospholipid metabolism.</text>
</comment>
<dbReference type="InterPro" id="IPR029063">
    <property type="entry name" value="SAM-dependent_MTases_sf"/>
</dbReference>
<dbReference type="Pfam" id="PF08241">
    <property type="entry name" value="Methyltransf_11"/>
    <property type="match status" value="1"/>
</dbReference>
<evidence type="ECO:0000259" key="5">
    <source>
        <dbReference type="Pfam" id="PF08241"/>
    </source>
</evidence>
<reference evidence="6" key="1">
    <citation type="submission" date="2022-04" db="EMBL/GenBank/DDBJ databases">
        <title>Paenibacillus mangrovi sp. nov., a novel endophytic bacterium isolated from bark of Kandelia candel.</title>
        <authorList>
            <person name="Tuo L."/>
        </authorList>
    </citation>
    <scope>NUCLEOTIDE SEQUENCE</scope>
    <source>
        <strain evidence="6">KQZ6P-2</strain>
    </source>
</reference>
<name>A0A9X1WLW0_9BACL</name>
<dbReference type="CDD" id="cd02440">
    <property type="entry name" value="AdoMet_MTases"/>
    <property type="match status" value="1"/>
</dbReference>
<dbReference type="GO" id="GO:0008757">
    <property type="term" value="F:S-adenosylmethionine-dependent methyltransferase activity"/>
    <property type="evidence" value="ECO:0007669"/>
    <property type="project" value="InterPro"/>
</dbReference>
<dbReference type="Gene3D" id="3.40.50.150">
    <property type="entry name" value="Vaccinia Virus protein VP39"/>
    <property type="match status" value="1"/>
</dbReference>
<dbReference type="GO" id="GO:0032259">
    <property type="term" value="P:methylation"/>
    <property type="evidence" value="ECO:0007669"/>
    <property type="project" value="UniProtKB-KW"/>
</dbReference>
<comment type="caution">
    <text evidence="6">The sequence shown here is derived from an EMBL/GenBank/DDBJ whole genome shotgun (WGS) entry which is preliminary data.</text>
</comment>
<organism evidence="6 7">
    <name type="scientific">Paenibacillus mangrovi</name>
    <dbReference type="NCBI Taxonomy" id="2931978"/>
    <lineage>
        <taxon>Bacteria</taxon>
        <taxon>Bacillati</taxon>
        <taxon>Bacillota</taxon>
        <taxon>Bacilli</taxon>
        <taxon>Bacillales</taxon>
        <taxon>Paenibacillaceae</taxon>
        <taxon>Paenibacillus</taxon>
    </lineage>
</organism>
<dbReference type="SUPFAM" id="SSF53335">
    <property type="entry name" value="S-adenosyl-L-methionine-dependent methyltransferases"/>
    <property type="match status" value="1"/>
</dbReference>
<evidence type="ECO:0000313" key="6">
    <source>
        <dbReference type="EMBL" id="MCJ8010886.1"/>
    </source>
</evidence>
<evidence type="ECO:0000256" key="1">
    <source>
        <dbReference type="ARBA" id="ARBA00005189"/>
    </source>
</evidence>
<sequence length="242" mass="27272">MNYFDILAALGEGAAHPGGFESTMQLLQDHAIPRDAHILEVGCGTGRTACCMAQMGYSMTAVDLNPVMINKAIKRAELQNVAVDFKIADATSLLFDAGQFDVVFVESVTLFVEIPAALQEYYRVLAGGGRLYDREMVQKKSHPELLHIMKGLYGNLCIPSILEWRPLMEEAGFENLEIWNRFEDKTPLALKDQHFHPDPLQMIDMDILYNCAAMDFLERNQAFFDQFGDYLSYSVFIGEKRG</sequence>
<dbReference type="InterPro" id="IPR013216">
    <property type="entry name" value="Methyltransf_11"/>
</dbReference>
<evidence type="ECO:0000256" key="3">
    <source>
        <dbReference type="ARBA" id="ARBA00022679"/>
    </source>
</evidence>
<keyword evidence="7" id="KW-1185">Reference proteome</keyword>
<accession>A0A9X1WLW0</accession>
<dbReference type="AlphaFoldDB" id="A0A9X1WLW0"/>
<evidence type="ECO:0000313" key="7">
    <source>
        <dbReference type="Proteomes" id="UP001139347"/>
    </source>
</evidence>
<comment type="pathway">
    <text evidence="1">Lipid metabolism.</text>
</comment>
<dbReference type="PANTHER" id="PTHR44307">
    <property type="entry name" value="PHOSPHOETHANOLAMINE METHYLTRANSFERASE"/>
    <property type="match status" value="1"/>
</dbReference>
<dbReference type="RefSeq" id="WP_244720346.1">
    <property type="nucleotide sequence ID" value="NZ_JALIRP010000001.1"/>
</dbReference>
<dbReference type="Proteomes" id="UP001139347">
    <property type="component" value="Unassembled WGS sequence"/>
</dbReference>
<protein>
    <submittedName>
        <fullName evidence="6">Methyltransferase domain-containing protein</fullName>
    </submittedName>
</protein>
<dbReference type="PANTHER" id="PTHR44307:SF2">
    <property type="entry name" value="PHOSPHOETHANOLAMINE METHYLTRANSFERASE ISOFORM X1"/>
    <property type="match status" value="1"/>
</dbReference>
<evidence type="ECO:0000256" key="4">
    <source>
        <dbReference type="ARBA" id="ARBA00025707"/>
    </source>
</evidence>
<gene>
    <name evidence="6" type="ORF">MUG84_03890</name>
</gene>
<dbReference type="EMBL" id="JALIRP010000001">
    <property type="protein sequence ID" value="MCJ8010886.1"/>
    <property type="molecule type" value="Genomic_DNA"/>
</dbReference>
<keyword evidence="2 6" id="KW-0489">Methyltransferase</keyword>
<keyword evidence="3" id="KW-0808">Transferase</keyword>